<dbReference type="PANTHER" id="PTHR14305">
    <property type="entry name" value="E3 UBIQUITIN-PROTEIN LIGASE CCNB1IP1"/>
    <property type="match status" value="1"/>
</dbReference>
<keyword evidence="3" id="KW-0862">Zinc</keyword>
<evidence type="ECO:0000313" key="7">
    <source>
        <dbReference type="Proteomes" id="UP000295070"/>
    </source>
</evidence>
<evidence type="ECO:0000259" key="5">
    <source>
        <dbReference type="Pfam" id="PF14634"/>
    </source>
</evidence>
<reference evidence="6 7" key="1">
    <citation type="submission" date="2019-01" db="EMBL/GenBank/DDBJ databases">
        <title>A chromosome-scale genome assembly of the yellow perch, Perca flavescens.</title>
        <authorList>
            <person name="Feron R."/>
            <person name="Morvezen R."/>
            <person name="Bestin A."/>
            <person name="Haffray P."/>
            <person name="Klopp C."/>
            <person name="Zahm M."/>
            <person name="Cabau C."/>
            <person name="Roques C."/>
            <person name="Donnadieu C."/>
            <person name="Bouchez O."/>
            <person name="Christie M."/>
            <person name="Larson W."/>
            <person name="Guiguen Y."/>
        </authorList>
    </citation>
    <scope>NUCLEOTIDE SEQUENCE [LARGE SCALE GENOMIC DNA]</scope>
    <source>
        <strain evidence="6">YP-PL-M2</strain>
        <tissue evidence="6">Blood</tissue>
    </source>
</reference>
<evidence type="ECO:0000256" key="3">
    <source>
        <dbReference type="ARBA" id="ARBA00022833"/>
    </source>
</evidence>
<dbReference type="GO" id="GO:0000795">
    <property type="term" value="C:synaptonemal complex"/>
    <property type="evidence" value="ECO:0007669"/>
    <property type="project" value="InterPro"/>
</dbReference>
<feature type="domain" description="RING-type" evidence="5">
    <location>
        <begin position="47"/>
        <end position="89"/>
    </location>
</feature>
<dbReference type="STRING" id="8167.A0A484CF18"/>
<dbReference type="EMBL" id="SCKG01000019">
    <property type="protein sequence ID" value="TDG99683.1"/>
    <property type="molecule type" value="Genomic_DNA"/>
</dbReference>
<dbReference type="InterPro" id="IPR042448">
    <property type="entry name" value="CCNB1IP1"/>
</dbReference>
<dbReference type="Pfam" id="PF14634">
    <property type="entry name" value="zf-RING_5"/>
    <property type="match status" value="1"/>
</dbReference>
<dbReference type="GO" id="GO:0008270">
    <property type="term" value="F:zinc ion binding"/>
    <property type="evidence" value="ECO:0007669"/>
    <property type="project" value="UniProtKB-KW"/>
</dbReference>
<sequence>MLPLRPRVAISQSDYSINLASPDDPSEELTLPLTVVAMALCDDILLCNFPKCRTKLSGFAWVTACSHVFCDQHGSGEFSRSPAICPACSSALSGKLDIVRTELSPSEEYKAMVLAGLRPDVVLDISARALAFWSYQVHQEHMYQEYSLSRAEAQLKQMDKVLTQQNQSRELELNGIRGEITSLKKVMEDYKRKYSEVSERLMERNRQYQKLQGLYDSLRLRNMVVGVGDRDVLPQTVHHDFNTGVARQGTPQRSPQFLSVGNEGDSRFFSCLEAEGAKTFFQFSSPAKERGRPFMKKH</sequence>
<keyword evidence="7" id="KW-1185">Reference proteome</keyword>
<accession>A0A484CF18</accession>
<keyword evidence="2" id="KW-0863">Zinc-finger</keyword>
<dbReference type="PANTHER" id="PTHR14305:SF0">
    <property type="entry name" value="E3 UBIQUITIN-PROTEIN LIGASE CCNB1IP1"/>
    <property type="match status" value="1"/>
</dbReference>
<comment type="caution">
    <text evidence="6">The sequence shown here is derived from an EMBL/GenBank/DDBJ whole genome shotgun (WGS) entry which is preliminary data.</text>
</comment>
<keyword evidence="4" id="KW-0175">Coiled coil</keyword>
<keyword evidence="1" id="KW-0479">Metal-binding</keyword>
<dbReference type="Proteomes" id="UP000295070">
    <property type="component" value="Chromosome 19"/>
</dbReference>
<dbReference type="InterPro" id="IPR001841">
    <property type="entry name" value="Znf_RING"/>
</dbReference>
<feature type="coiled-coil region" evidence="4">
    <location>
        <begin position="148"/>
        <end position="207"/>
    </location>
</feature>
<evidence type="ECO:0000313" key="6">
    <source>
        <dbReference type="EMBL" id="TDG99683.1"/>
    </source>
</evidence>
<evidence type="ECO:0000256" key="4">
    <source>
        <dbReference type="SAM" id="Coils"/>
    </source>
</evidence>
<evidence type="ECO:0000256" key="2">
    <source>
        <dbReference type="ARBA" id="ARBA00022771"/>
    </source>
</evidence>
<dbReference type="AlphaFoldDB" id="A0A484CF18"/>
<dbReference type="GO" id="GO:0061630">
    <property type="term" value="F:ubiquitin protein ligase activity"/>
    <property type="evidence" value="ECO:0007669"/>
    <property type="project" value="InterPro"/>
</dbReference>
<dbReference type="GO" id="GO:0007131">
    <property type="term" value="P:reciprocal meiotic recombination"/>
    <property type="evidence" value="ECO:0007669"/>
    <property type="project" value="InterPro"/>
</dbReference>
<organism evidence="6 7">
    <name type="scientific">Perca flavescens</name>
    <name type="common">American yellow perch</name>
    <name type="synonym">Morone flavescens</name>
    <dbReference type="NCBI Taxonomy" id="8167"/>
    <lineage>
        <taxon>Eukaryota</taxon>
        <taxon>Metazoa</taxon>
        <taxon>Chordata</taxon>
        <taxon>Craniata</taxon>
        <taxon>Vertebrata</taxon>
        <taxon>Euteleostomi</taxon>
        <taxon>Actinopterygii</taxon>
        <taxon>Neopterygii</taxon>
        <taxon>Teleostei</taxon>
        <taxon>Neoteleostei</taxon>
        <taxon>Acanthomorphata</taxon>
        <taxon>Eupercaria</taxon>
        <taxon>Perciformes</taxon>
        <taxon>Percoidei</taxon>
        <taxon>Percidae</taxon>
        <taxon>Percinae</taxon>
        <taxon>Perca</taxon>
    </lineage>
</organism>
<protein>
    <recommendedName>
        <fullName evidence="5">RING-type domain-containing protein</fullName>
    </recommendedName>
</protein>
<proteinExistence type="predicted"/>
<name>A0A484CF18_PERFV</name>
<evidence type="ECO:0000256" key="1">
    <source>
        <dbReference type="ARBA" id="ARBA00022723"/>
    </source>
</evidence>
<gene>
    <name evidence="6" type="ORF">EPR50_G00196600</name>
</gene>